<dbReference type="Pfam" id="PF04082">
    <property type="entry name" value="Fungal_trans"/>
    <property type="match status" value="1"/>
</dbReference>
<evidence type="ECO:0000313" key="5">
    <source>
        <dbReference type="EMBL" id="KAH0556079.1"/>
    </source>
</evidence>
<comment type="subcellular location">
    <subcellularLocation>
        <location evidence="1">Nucleus</location>
    </subcellularLocation>
</comment>
<dbReference type="AlphaFoldDB" id="A0A9P8L879"/>
<dbReference type="CDD" id="cd12148">
    <property type="entry name" value="fungal_TF_MHR"/>
    <property type="match status" value="1"/>
</dbReference>
<sequence>MSNGAGSAGPGAAAAALSAAASTSTGSVEYPQDLDEDDSMIKEEAEGDESDVEQVRKSFGFMRVDNNNTIYVAETHWAAILSDIAEVRTFWAAHKKQFEEQMMKVKAADDEQRSSKPSSFLFGAGCRVNKSELMAAIPSKAAVDKLIVRYFNSLDPVIRIIHAPTFQKEYEQYWADPGSTKSIWIGLLFAIMCLAMQSYTRAGDEPPEYQDKSDEMAEIFKLRTAQSLVLADYTKPAPYTIETLILHLHGEYNCGKDTEVSAWAVGGMIVRFAMQMGYHRDPKPHPDVTPFRGEMRRRVWTFVKQMDLSFSFQLGLPCMIRSNECDTEIPRNLFDDEFGEGTTELPPSRPSTEPTPISYMITKSRLVTVFGIILEQFNSFEPRMYEDIMKLDSDLREEREKIPPHLQFVPLEESVTEPATLIIQRYYLDLLYQKAMCVLHRKYLARGRENARFSRSRLSCLDASMVLLSHQATLYREVQSPTGRLRSVRWFTPSLTTSEFIQAAMIICVDLYHSTKEADRLPGDCSMAYDQERQTEMLRALDIANNIWLELKDTSMAAYKASMNISMMLHELRKSRQRANSVVAQALPDQYLGVEAGTFARGSQGFTHVDTKPEHSAAITLGMMSSGGLTPNTAAALFGERPQPGTPGGSMNMSDAPGFTPLYQSPENNGGGGDVASPFSFFGASGNVMDLSGGLDWDAWESYVQGTSLDPSNQLWPPTLDLPAVTSLEEQQATLSEAQPQQHQGSLDSGGSVFMGVSTPPRNPPMQ</sequence>
<feature type="domain" description="Xylanolytic transcriptional activator regulatory" evidence="4">
    <location>
        <begin position="262"/>
        <end position="336"/>
    </location>
</feature>
<feature type="compositionally biased region" description="Low complexity" evidence="3">
    <location>
        <begin position="10"/>
        <end position="27"/>
    </location>
</feature>
<feature type="region of interest" description="Disordered" evidence="3">
    <location>
        <begin position="730"/>
        <end position="767"/>
    </location>
</feature>
<dbReference type="EMBL" id="JAGHQM010001236">
    <property type="protein sequence ID" value="KAH0556079.1"/>
    <property type="molecule type" value="Genomic_DNA"/>
</dbReference>
<evidence type="ECO:0000259" key="4">
    <source>
        <dbReference type="SMART" id="SM00906"/>
    </source>
</evidence>
<evidence type="ECO:0000256" key="2">
    <source>
        <dbReference type="ARBA" id="ARBA00023242"/>
    </source>
</evidence>
<dbReference type="PANTHER" id="PTHR31001:SF49">
    <property type="entry name" value="ZN(II)2CYS6 TRANSCRIPTION FACTOR (EUROFUNG)"/>
    <property type="match status" value="1"/>
</dbReference>
<evidence type="ECO:0000256" key="3">
    <source>
        <dbReference type="SAM" id="MobiDB-lite"/>
    </source>
</evidence>
<dbReference type="GO" id="GO:0003677">
    <property type="term" value="F:DNA binding"/>
    <property type="evidence" value="ECO:0007669"/>
    <property type="project" value="InterPro"/>
</dbReference>
<dbReference type="InterPro" id="IPR050613">
    <property type="entry name" value="Sec_Metabolite_Reg"/>
</dbReference>
<reference evidence="5" key="1">
    <citation type="submission" date="2021-03" db="EMBL/GenBank/DDBJ databases">
        <title>Comparative genomics and phylogenomic investigation of the class Geoglossomycetes provide insights into ecological specialization and systematics.</title>
        <authorList>
            <person name="Melie T."/>
            <person name="Pirro S."/>
            <person name="Miller A.N."/>
            <person name="Quandt A."/>
        </authorList>
    </citation>
    <scope>NUCLEOTIDE SEQUENCE</scope>
    <source>
        <strain evidence="5">CAQ_001_2017</strain>
    </source>
</reference>
<keyword evidence="6" id="KW-1185">Reference proteome</keyword>
<dbReference type="SMART" id="SM00906">
    <property type="entry name" value="Fungal_trans"/>
    <property type="match status" value="1"/>
</dbReference>
<accession>A0A9P8L879</accession>
<dbReference type="GO" id="GO:0006351">
    <property type="term" value="P:DNA-templated transcription"/>
    <property type="evidence" value="ECO:0007669"/>
    <property type="project" value="InterPro"/>
</dbReference>
<feature type="compositionally biased region" description="Polar residues" evidence="3">
    <location>
        <begin position="730"/>
        <end position="749"/>
    </location>
</feature>
<feature type="region of interest" description="Disordered" evidence="3">
    <location>
        <begin position="1"/>
        <end position="36"/>
    </location>
</feature>
<comment type="caution">
    <text evidence="5">The sequence shown here is derived from an EMBL/GenBank/DDBJ whole genome shotgun (WGS) entry which is preliminary data.</text>
</comment>
<dbReference type="PANTHER" id="PTHR31001">
    <property type="entry name" value="UNCHARACTERIZED TRANSCRIPTIONAL REGULATORY PROTEIN"/>
    <property type="match status" value="1"/>
</dbReference>
<keyword evidence="2" id="KW-0539">Nucleus</keyword>
<dbReference type="Proteomes" id="UP000750711">
    <property type="component" value="Unassembled WGS sequence"/>
</dbReference>
<proteinExistence type="predicted"/>
<organism evidence="5 6">
    <name type="scientific">Trichoglossum hirsutum</name>
    <dbReference type="NCBI Taxonomy" id="265104"/>
    <lineage>
        <taxon>Eukaryota</taxon>
        <taxon>Fungi</taxon>
        <taxon>Dikarya</taxon>
        <taxon>Ascomycota</taxon>
        <taxon>Pezizomycotina</taxon>
        <taxon>Geoglossomycetes</taxon>
        <taxon>Geoglossales</taxon>
        <taxon>Geoglossaceae</taxon>
        <taxon>Trichoglossum</taxon>
    </lineage>
</organism>
<evidence type="ECO:0000313" key="6">
    <source>
        <dbReference type="Proteomes" id="UP000750711"/>
    </source>
</evidence>
<gene>
    <name evidence="5" type="ORF">GP486_005985</name>
</gene>
<evidence type="ECO:0000256" key="1">
    <source>
        <dbReference type="ARBA" id="ARBA00004123"/>
    </source>
</evidence>
<dbReference type="GO" id="GO:0005634">
    <property type="term" value="C:nucleus"/>
    <property type="evidence" value="ECO:0007669"/>
    <property type="project" value="UniProtKB-SubCell"/>
</dbReference>
<feature type="region of interest" description="Disordered" evidence="3">
    <location>
        <begin position="632"/>
        <end position="671"/>
    </location>
</feature>
<dbReference type="InterPro" id="IPR007219">
    <property type="entry name" value="XnlR_reg_dom"/>
</dbReference>
<dbReference type="GO" id="GO:0008270">
    <property type="term" value="F:zinc ion binding"/>
    <property type="evidence" value="ECO:0007669"/>
    <property type="project" value="InterPro"/>
</dbReference>
<protein>
    <recommendedName>
        <fullName evidence="4">Xylanolytic transcriptional activator regulatory domain-containing protein</fullName>
    </recommendedName>
</protein>
<name>A0A9P8L879_9PEZI</name>